<organism evidence="2">
    <name type="scientific">Anguilla anguilla</name>
    <name type="common">European freshwater eel</name>
    <name type="synonym">Muraena anguilla</name>
    <dbReference type="NCBI Taxonomy" id="7936"/>
    <lineage>
        <taxon>Eukaryota</taxon>
        <taxon>Metazoa</taxon>
        <taxon>Chordata</taxon>
        <taxon>Craniata</taxon>
        <taxon>Vertebrata</taxon>
        <taxon>Euteleostomi</taxon>
        <taxon>Actinopterygii</taxon>
        <taxon>Neopterygii</taxon>
        <taxon>Teleostei</taxon>
        <taxon>Anguilliformes</taxon>
        <taxon>Anguillidae</taxon>
        <taxon>Anguilla</taxon>
    </lineage>
</organism>
<sequence length="37" mass="4631">MLFVECCLQYYFGQATMILFFTMIRMLQDMFHTRTLW</sequence>
<evidence type="ECO:0000313" key="2">
    <source>
        <dbReference type="EMBL" id="JAH05269.1"/>
    </source>
</evidence>
<keyword evidence="1" id="KW-0812">Transmembrane</keyword>
<reference evidence="2" key="2">
    <citation type="journal article" date="2015" name="Fish Shellfish Immunol.">
        <title>Early steps in the European eel (Anguilla anguilla)-Vibrio vulnificus interaction in the gills: Role of the RtxA13 toxin.</title>
        <authorList>
            <person name="Callol A."/>
            <person name="Pajuelo D."/>
            <person name="Ebbesson L."/>
            <person name="Teles M."/>
            <person name="MacKenzie S."/>
            <person name="Amaro C."/>
        </authorList>
    </citation>
    <scope>NUCLEOTIDE SEQUENCE</scope>
</reference>
<protein>
    <submittedName>
        <fullName evidence="2">Uncharacterized protein</fullName>
    </submittedName>
</protein>
<accession>A0A0E9PLA3</accession>
<feature type="transmembrane region" description="Helical" evidence="1">
    <location>
        <begin position="7"/>
        <end position="27"/>
    </location>
</feature>
<evidence type="ECO:0000256" key="1">
    <source>
        <dbReference type="SAM" id="Phobius"/>
    </source>
</evidence>
<dbReference type="AlphaFoldDB" id="A0A0E9PLA3"/>
<name>A0A0E9PLA3_ANGAN</name>
<keyword evidence="1" id="KW-1133">Transmembrane helix</keyword>
<dbReference type="EMBL" id="GBXM01103308">
    <property type="protein sequence ID" value="JAH05269.1"/>
    <property type="molecule type" value="Transcribed_RNA"/>
</dbReference>
<reference evidence="2" key="1">
    <citation type="submission" date="2014-11" db="EMBL/GenBank/DDBJ databases">
        <authorList>
            <person name="Amaro Gonzalez C."/>
        </authorList>
    </citation>
    <scope>NUCLEOTIDE SEQUENCE</scope>
</reference>
<keyword evidence="1" id="KW-0472">Membrane</keyword>
<proteinExistence type="predicted"/>